<organism evidence="3">
    <name type="scientific">Streptomyces sp. R44</name>
    <dbReference type="NCBI Taxonomy" id="3238633"/>
    <lineage>
        <taxon>Bacteria</taxon>
        <taxon>Bacillati</taxon>
        <taxon>Actinomycetota</taxon>
        <taxon>Actinomycetes</taxon>
        <taxon>Kitasatosporales</taxon>
        <taxon>Streptomycetaceae</taxon>
        <taxon>Streptomyces</taxon>
    </lineage>
</organism>
<proteinExistence type="predicted"/>
<accession>A0AB39SQV2</accession>
<dbReference type="Gene3D" id="3.30.465.10">
    <property type="match status" value="1"/>
</dbReference>
<feature type="region of interest" description="Disordered" evidence="1">
    <location>
        <begin position="1"/>
        <end position="34"/>
    </location>
</feature>
<evidence type="ECO:0000256" key="1">
    <source>
        <dbReference type="SAM" id="MobiDB-lite"/>
    </source>
</evidence>
<dbReference type="RefSeq" id="WP_369141992.1">
    <property type="nucleotide sequence ID" value="NZ_CP163444.1"/>
</dbReference>
<dbReference type="GO" id="GO:0016491">
    <property type="term" value="F:oxidoreductase activity"/>
    <property type="evidence" value="ECO:0007669"/>
    <property type="project" value="InterPro"/>
</dbReference>
<evidence type="ECO:0000313" key="3">
    <source>
        <dbReference type="EMBL" id="XDQ69251.1"/>
    </source>
</evidence>
<dbReference type="InterPro" id="IPR012951">
    <property type="entry name" value="BBE"/>
</dbReference>
<reference evidence="3" key="1">
    <citation type="submission" date="2024-07" db="EMBL/GenBank/DDBJ databases">
        <authorList>
            <person name="Yu S.T."/>
        </authorList>
    </citation>
    <scope>NUCLEOTIDE SEQUENCE</scope>
    <source>
        <strain evidence="3">R44</strain>
    </source>
</reference>
<dbReference type="AlphaFoldDB" id="A0AB39SQV2"/>
<feature type="domain" description="Berberine/berberine-like" evidence="2">
    <location>
        <begin position="53"/>
        <end position="86"/>
    </location>
</feature>
<dbReference type="EMBL" id="CP163444">
    <property type="protein sequence ID" value="XDQ69251.1"/>
    <property type="molecule type" value="Genomic_DNA"/>
</dbReference>
<name>A0AB39SQV2_9ACTN</name>
<protein>
    <submittedName>
        <fullName evidence="3">BBE domain-containing protein</fullName>
    </submittedName>
</protein>
<dbReference type="InterPro" id="IPR016169">
    <property type="entry name" value="FAD-bd_PCMH_sub2"/>
</dbReference>
<evidence type="ECO:0000259" key="2">
    <source>
        <dbReference type="Pfam" id="PF08031"/>
    </source>
</evidence>
<sequence length="88" mass="10173">MAPVPPPRGRSRRGCARCPPARDDPRRRARSFPHRPVRHDTISVIADHAYRARSREAYGDRAYRRLAEAKTKYDPDNAFHLNKNIRPG</sequence>
<dbReference type="Pfam" id="PF08031">
    <property type="entry name" value="BBE"/>
    <property type="match status" value="1"/>
</dbReference>
<gene>
    <name evidence="3" type="ORF">AB5J54_01330</name>
</gene>
<dbReference type="GO" id="GO:0050660">
    <property type="term" value="F:flavin adenine dinucleotide binding"/>
    <property type="evidence" value="ECO:0007669"/>
    <property type="project" value="InterPro"/>
</dbReference>